<dbReference type="PROSITE" id="PS50112">
    <property type="entry name" value="PAS"/>
    <property type="match status" value="1"/>
</dbReference>
<dbReference type="GO" id="GO:0005634">
    <property type="term" value="C:nucleus"/>
    <property type="evidence" value="ECO:0007669"/>
    <property type="project" value="TreeGrafter"/>
</dbReference>
<dbReference type="Gene3D" id="1.20.5.170">
    <property type="match status" value="1"/>
</dbReference>
<dbReference type="InterPro" id="IPR035965">
    <property type="entry name" value="PAS-like_dom_sf"/>
</dbReference>
<gene>
    <name evidence="7" type="ORF">ASEP1449_LOCUS17580</name>
</gene>
<evidence type="ECO:0000256" key="4">
    <source>
        <dbReference type="SAM" id="MobiDB-lite"/>
    </source>
</evidence>
<protein>
    <recommendedName>
        <fullName evidence="8">LOV domain-containing protein</fullName>
    </recommendedName>
</protein>
<dbReference type="InterPro" id="IPR046347">
    <property type="entry name" value="bZIP_sf"/>
</dbReference>
<dbReference type="PANTHER" id="PTHR47429">
    <property type="entry name" value="PROTEIN TWIN LOV 1"/>
    <property type="match status" value="1"/>
</dbReference>
<keyword evidence="1" id="KW-0285">Flavoprotein</keyword>
<dbReference type="Pfam" id="PF13426">
    <property type="entry name" value="PAS_9"/>
    <property type="match status" value="1"/>
</dbReference>
<evidence type="ECO:0000259" key="5">
    <source>
        <dbReference type="PROSITE" id="PS50112"/>
    </source>
</evidence>
<dbReference type="GO" id="GO:0003700">
    <property type="term" value="F:DNA-binding transcription factor activity"/>
    <property type="evidence" value="ECO:0007669"/>
    <property type="project" value="InterPro"/>
</dbReference>
<dbReference type="PROSITE" id="PS50217">
    <property type="entry name" value="BZIP"/>
    <property type="match status" value="1"/>
</dbReference>
<evidence type="ECO:0008006" key="8">
    <source>
        <dbReference type="Google" id="ProtNLM"/>
    </source>
</evidence>
<dbReference type="CDD" id="cd00130">
    <property type="entry name" value="PAS"/>
    <property type="match status" value="1"/>
</dbReference>
<evidence type="ECO:0000256" key="1">
    <source>
        <dbReference type="ARBA" id="ARBA00022630"/>
    </source>
</evidence>
<dbReference type="InterPro" id="IPR000014">
    <property type="entry name" value="PAS"/>
</dbReference>
<evidence type="ECO:0000256" key="3">
    <source>
        <dbReference type="ARBA" id="ARBA00022991"/>
    </source>
</evidence>
<reference evidence="7" key="1">
    <citation type="submission" date="2021-01" db="EMBL/GenBank/DDBJ databases">
        <authorList>
            <person name="Corre E."/>
            <person name="Pelletier E."/>
            <person name="Niang G."/>
            <person name="Scheremetjew M."/>
            <person name="Finn R."/>
            <person name="Kale V."/>
            <person name="Holt S."/>
            <person name="Cochrane G."/>
            <person name="Meng A."/>
            <person name="Brown T."/>
            <person name="Cohen L."/>
        </authorList>
    </citation>
    <scope>NUCLEOTIDE SEQUENCE</scope>
    <source>
        <strain evidence="7">CCMP2084</strain>
    </source>
</reference>
<dbReference type="CDD" id="cd14809">
    <property type="entry name" value="bZIP_AUREO-like"/>
    <property type="match status" value="1"/>
</dbReference>
<dbReference type="SUPFAM" id="SSF55785">
    <property type="entry name" value="PYP-like sensor domain (PAS domain)"/>
    <property type="match status" value="1"/>
</dbReference>
<dbReference type="Gene3D" id="3.30.450.20">
    <property type="entry name" value="PAS domain"/>
    <property type="match status" value="1"/>
</dbReference>
<dbReference type="PANTHER" id="PTHR47429:SF2">
    <property type="entry name" value="PROTEIN TWIN LOV 1"/>
    <property type="match status" value="1"/>
</dbReference>
<dbReference type="Pfam" id="PF07716">
    <property type="entry name" value="bZIP_2"/>
    <property type="match status" value="1"/>
</dbReference>
<dbReference type="SUPFAM" id="SSF57959">
    <property type="entry name" value="Leucine zipper domain"/>
    <property type="match status" value="1"/>
</dbReference>
<evidence type="ECO:0000259" key="6">
    <source>
        <dbReference type="PROSITE" id="PS50217"/>
    </source>
</evidence>
<evidence type="ECO:0000313" key="7">
    <source>
        <dbReference type="EMBL" id="CAD9825746.1"/>
    </source>
</evidence>
<feature type="region of interest" description="Disordered" evidence="4">
    <location>
        <begin position="437"/>
        <end position="463"/>
    </location>
</feature>
<dbReference type="AlphaFoldDB" id="A0A7S2URJ6"/>
<dbReference type="SMART" id="SM00338">
    <property type="entry name" value="BRLZ"/>
    <property type="match status" value="1"/>
</dbReference>
<feature type="region of interest" description="Disordered" evidence="4">
    <location>
        <begin position="216"/>
        <end position="241"/>
    </location>
</feature>
<organism evidence="7">
    <name type="scientific">Attheya septentrionalis</name>
    <dbReference type="NCBI Taxonomy" id="420275"/>
    <lineage>
        <taxon>Eukaryota</taxon>
        <taxon>Sar</taxon>
        <taxon>Stramenopiles</taxon>
        <taxon>Ochrophyta</taxon>
        <taxon>Bacillariophyta</taxon>
        <taxon>Coscinodiscophyceae</taxon>
        <taxon>Chaetocerotophycidae</taxon>
        <taxon>Chaetocerotales</taxon>
        <taxon>Attheyaceae</taxon>
        <taxon>Attheya</taxon>
    </lineage>
</organism>
<accession>A0A7S2URJ6</accession>
<sequence>MSTSVLNMYNGTIPRFSSASAVKKGQSGQNTKDESEDTLDFDLLAEYLLDDGMMIPGSNGFDFGIDFPTGSSTPGVVSPDHEASNADPLADAATLIGNNGAENRGDLAGDLAHVQQMIAAHATAAQHKINVSPATQAPIAPSMPGTTAIAPAPTSRGGMPMTVPRMNTSAPASLAPAIHGVPMATHHMHHASMPATKRKRADTAATSNKTINMNMHGFPQGIPPRNGRQKSQAQIDRRRERNRILARRTRLRKKFFFESLQKDVTDLQKENVALKEVVRTKLEPAKAKAVLDSCDAMEKLPSDIAETFGIGELDRRDFSLIHSIQKSQQCFVITDPSLQDNPIVYASDDFLSVTGYSREDVLGRNCRFLQGTETSADKVESIRKAISQGEDISVCFINYTADGTAFWNKLFIAALRDAQNNIVNFIGVTVKVAGPEPGDPEAGKLLPGEAEGEYDSGSEIGSGPMSGINDADAMAKAAEGTVMAIEGVVSAAFAGAPGLRS</sequence>
<keyword evidence="3" id="KW-0157">Chromophore</keyword>
<feature type="domain" description="PAS" evidence="5">
    <location>
        <begin position="340"/>
        <end position="389"/>
    </location>
</feature>
<dbReference type="EMBL" id="HBHQ01026007">
    <property type="protein sequence ID" value="CAD9825746.1"/>
    <property type="molecule type" value="Transcribed_RNA"/>
</dbReference>
<dbReference type="InterPro" id="IPR004827">
    <property type="entry name" value="bZIP"/>
</dbReference>
<feature type="domain" description="BZIP" evidence="6">
    <location>
        <begin position="232"/>
        <end position="276"/>
    </location>
</feature>
<proteinExistence type="predicted"/>
<dbReference type="NCBIfam" id="TIGR00229">
    <property type="entry name" value="sensory_box"/>
    <property type="match status" value="1"/>
</dbReference>
<name>A0A7S2URJ6_9STRA</name>
<keyword evidence="2" id="KW-0288">FMN</keyword>
<evidence type="ECO:0000256" key="2">
    <source>
        <dbReference type="ARBA" id="ARBA00022643"/>
    </source>
</evidence>